<name>A0ABD3PBU9_9STRA</name>
<organism evidence="1 2">
    <name type="scientific">Cyclotella cryptica</name>
    <dbReference type="NCBI Taxonomy" id="29204"/>
    <lineage>
        <taxon>Eukaryota</taxon>
        <taxon>Sar</taxon>
        <taxon>Stramenopiles</taxon>
        <taxon>Ochrophyta</taxon>
        <taxon>Bacillariophyta</taxon>
        <taxon>Coscinodiscophyceae</taxon>
        <taxon>Thalassiosirophycidae</taxon>
        <taxon>Stephanodiscales</taxon>
        <taxon>Stephanodiscaceae</taxon>
        <taxon>Cyclotella</taxon>
    </lineage>
</organism>
<dbReference type="Proteomes" id="UP001516023">
    <property type="component" value="Unassembled WGS sequence"/>
</dbReference>
<keyword evidence="2" id="KW-1185">Reference proteome</keyword>
<protein>
    <submittedName>
        <fullName evidence="1">Uncharacterized protein</fullName>
    </submittedName>
</protein>
<evidence type="ECO:0000313" key="2">
    <source>
        <dbReference type="Proteomes" id="UP001516023"/>
    </source>
</evidence>
<comment type="caution">
    <text evidence="1">The sequence shown here is derived from an EMBL/GenBank/DDBJ whole genome shotgun (WGS) entry which is preliminary data.</text>
</comment>
<gene>
    <name evidence="1" type="ORF">HJC23_013566</name>
</gene>
<accession>A0ABD3PBU9</accession>
<proteinExistence type="predicted"/>
<sequence>MSWTWERGHGERLPVALPLFKPENPHSTIEMARSIAMSNTNDPHPSIGYEFLLLWKNATFLIYEIEMPNILNRQTVV</sequence>
<reference evidence="1 2" key="1">
    <citation type="journal article" date="2020" name="G3 (Bethesda)">
        <title>Improved Reference Genome for Cyclotella cryptica CCMP332, a Model for Cell Wall Morphogenesis, Salinity Adaptation, and Lipid Production in Diatoms (Bacillariophyta).</title>
        <authorList>
            <person name="Roberts W.R."/>
            <person name="Downey K.M."/>
            <person name="Ruck E.C."/>
            <person name="Traller J.C."/>
            <person name="Alverson A.J."/>
        </authorList>
    </citation>
    <scope>NUCLEOTIDE SEQUENCE [LARGE SCALE GENOMIC DNA]</scope>
    <source>
        <strain evidence="1 2">CCMP332</strain>
    </source>
</reference>
<dbReference type="AlphaFoldDB" id="A0ABD3PBU9"/>
<evidence type="ECO:0000313" key="1">
    <source>
        <dbReference type="EMBL" id="KAL3785427.1"/>
    </source>
</evidence>
<dbReference type="EMBL" id="JABMIG020000215">
    <property type="protein sequence ID" value="KAL3785427.1"/>
    <property type="molecule type" value="Genomic_DNA"/>
</dbReference>